<feature type="signal peptide" evidence="2">
    <location>
        <begin position="1"/>
        <end position="17"/>
    </location>
</feature>
<evidence type="ECO:0000256" key="1">
    <source>
        <dbReference type="ARBA" id="ARBA00022729"/>
    </source>
</evidence>
<organism evidence="3 4">
    <name type="scientific">Rotaria sordida</name>
    <dbReference type="NCBI Taxonomy" id="392033"/>
    <lineage>
        <taxon>Eukaryota</taxon>
        <taxon>Metazoa</taxon>
        <taxon>Spiralia</taxon>
        <taxon>Gnathifera</taxon>
        <taxon>Rotifera</taxon>
        <taxon>Eurotatoria</taxon>
        <taxon>Bdelloidea</taxon>
        <taxon>Philodinida</taxon>
        <taxon>Philodinidae</taxon>
        <taxon>Rotaria</taxon>
    </lineage>
</organism>
<dbReference type="PANTHER" id="PTHR46580">
    <property type="entry name" value="SENSOR KINASE-RELATED"/>
    <property type="match status" value="1"/>
</dbReference>
<name>A0A815CIL7_9BILA</name>
<dbReference type="OrthoDB" id="10039845at2759"/>
<proteinExistence type="predicted"/>
<evidence type="ECO:0000256" key="2">
    <source>
        <dbReference type="SAM" id="SignalP"/>
    </source>
</evidence>
<dbReference type="Pfam" id="PF13517">
    <property type="entry name" value="FG-GAP_3"/>
    <property type="match status" value="1"/>
</dbReference>
<evidence type="ECO:0000313" key="4">
    <source>
        <dbReference type="Proteomes" id="UP000663882"/>
    </source>
</evidence>
<dbReference type="Proteomes" id="UP000663882">
    <property type="component" value="Unassembled WGS sequence"/>
</dbReference>
<keyword evidence="1 2" id="KW-0732">Signal</keyword>
<feature type="chain" id="PRO_5032903612" description="VCBS repeat-containing protein" evidence="2">
    <location>
        <begin position="18"/>
        <end position="131"/>
    </location>
</feature>
<dbReference type="Gene3D" id="2.130.10.130">
    <property type="entry name" value="Integrin alpha, N-terminal"/>
    <property type="match status" value="1"/>
</dbReference>
<evidence type="ECO:0008006" key="5">
    <source>
        <dbReference type="Google" id="ProtNLM"/>
    </source>
</evidence>
<dbReference type="InterPro" id="IPR013517">
    <property type="entry name" value="FG-GAP"/>
</dbReference>
<dbReference type="EMBL" id="CAJNOO010002619">
    <property type="protein sequence ID" value="CAF1284143.1"/>
    <property type="molecule type" value="Genomic_DNA"/>
</dbReference>
<dbReference type="InterPro" id="IPR028994">
    <property type="entry name" value="Integrin_alpha_N"/>
</dbReference>
<accession>A0A815CIL7</accession>
<dbReference type="SUPFAM" id="SSF69318">
    <property type="entry name" value="Integrin alpha N-terminal domain"/>
    <property type="match status" value="1"/>
</dbReference>
<reference evidence="3" key="1">
    <citation type="submission" date="2021-02" db="EMBL/GenBank/DDBJ databases">
        <authorList>
            <person name="Nowell W R."/>
        </authorList>
    </citation>
    <scope>NUCLEOTIDE SEQUENCE</scope>
</reference>
<sequence>MITSIAMIIGILVVCFTAPKLPVPKCSLNFKPMAQKPVEYKYGPRSVAIGDFDNDTALDMVIANHIMNNIAVYLGHDDGTFKDPIMYSTGSHSSPYMVIVGDFNNDNRLDIAVANFGTKEHFIYHVIPSGT</sequence>
<comment type="caution">
    <text evidence="3">The sequence shown here is derived from an EMBL/GenBank/DDBJ whole genome shotgun (WGS) entry which is preliminary data.</text>
</comment>
<dbReference type="AlphaFoldDB" id="A0A815CIL7"/>
<evidence type="ECO:0000313" key="3">
    <source>
        <dbReference type="EMBL" id="CAF1284143.1"/>
    </source>
</evidence>
<protein>
    <recommendedName>
        <fullName evidence="5">VCBS repeat-containing protein</fullName>
    </recommendedName>
</protein>
<gene>
    <name evidence="3" type="ORF">RFH988_LOCUS28858</name>
</gene>